<reference evidence="1" key="1">
    <citation type="submission" date="2023-10" db="EMBL/GenBank/DDBJ databases">
        <title>Genome assembly of Pristionchus species.</title>
        <authorList>
            <person name="Yoshida K."/>
            <person name="Sommer R.J."/>
        </authorList>
    </citation>
    <scope>NUCLEOTIDE SEQUENCE</scope>
    <source>
        <strain evidence="1">RS0144</strain>
    </source>
</reference>
<proteinExistence type="predicted"/>
<dbReference type="EMBL" id="BTSX01000001">
    <property type="protein sequence ID" value="GMS79224.1"/>
    <property type="molecule type" value="Genomic_DNA"/>
</dbReference>
<comment type="caution">
    <text evidence="1">The sequence shown here is derived from an EMBL/GenBank/DDBJ whole genome shotgun (WGS) entry which is preliminary data.</text>
</comment>
<gene>
    <name evidence="1" type="ORF">PENTCL1PPCAC_1399</name>
</gene>
<feature type="non-terminal residue" evidence="1">
    <location>
        <position position="1"/>
    </location>
</feature>
<accession>A0AAV5SGQ9</accession>
<evidence type="ECO:0000313" key="1">
    <source>
        <dbReference type="EMBL" id="GMS79224.1"/>
    </source>
</evidence>
<keyword evidence="2" id="KW-1185">Reference proteome</keyword>
<name>A0AAV5SGQ9_9BILA</name>
<feature type="non-terminal residue" evidence="1">
    <location>
        <position position="100"/>
    </location>
</feature>
<organism evidence="1 2">
    <name type="scientific">Pristionchus entomophagus</name>
    <dbReference type="NCBI Taxonomy" id="358040"/>
    <lineage>
        <taxon>Eukaryota</taxon>
        <taxon>Metazoa</taxon>
        <taxon>Ecdysozoa</taxon>
        <taxon>Nematoda</taxon>
        <taxon>Chromadorea</taxon>
        <taxon>Rhabditida</taxon>
        <taxon>Rhabditina</taxon>
        <taxon>Diplogasteromorpha</taxon>
        <taxon>Diplogasteroidea</taxon>
        <taxon>Neodiplogasteridae</taxon>
        <taxon>Pristionchus</taxon>
    </lineage>
</organism>
<evidence type="ECO:0000313" key="2">
    <source>
        <dbReference type="Proteomes" id="UP001432027"/>
    </source>
</evidence>
<protein>
    <submittedName>
        <fullName evidence="1">Uncharacterized protein</fullName>
    </submittedName>
</protein>
<sequence length="100" mass="11320">ILRDSEINEVCTEFLAGKTIDYVYVQSRFEKIDLTSHFALICAVSPKYVNCDSPPLSKDSIACLLQLADIADEMEIKISDDEYGKVRIPLSFQIVREMLS</sequence>
<dbReference type="AlphaFoldDB" id="A0AAV5SGQ9"/>
<dbReference type="Proteomes" id="UP001432027">
    <property type="component" value="Unassembled WGS sequence"/>
</dbReference>